<organism evidence="1 2">
    <name type="scientific">Rhynchophorus ferrugineus</name>
    <name type="common">Red palm weevil</name>
    <name type="synonym">Curculio ferrugineus</name>
    <dbReference type="NCBI Taxonomy" id="354439"/>
    <lineage>
        <taxon>Eukaryota</taxon>
        <taxon>Metazoa</taxon>
        <taxon>Ecdysozoa</taxon>
        <taxon>Arthropoda</taxon>
        <taxon>Hexapoda</taxon>
        <taxon>Insecta</taxon>
        <taxon>Pterygota</taxon>
        <taxon>Neoptera</taxon>
        <taxon>Endopterygota</taxon>
        <taxon>Coleoptera</taxon>
        <taxon>Polyphaga</taxon>
        <taxon>Cucujiformia</taxon>
        <taxon>Curculionidae</taxon>
        <taxon>Dryophthorinae</taxon>
        <taxon>Rhynchophorus</taxon>
    </lineage>
</organism>
<dbReference type="Proteomes" id="UP000625711">
    <property type="component" value="Unassembled WGS sequence"/>
</dbReference>
<gene>
    <name evidence="1" type="ORF">GWI33_010141</name>
</gene>
<evidence type="ECO:0000313" key="2">
    <source>
        <dbReference type="Proteomes" id="UP000625711"/>
    </source>
</evidence>
<name>A0A834MKI6_RHYFE</name>
<sequence>MDKLDKHKKTARKQFEIYLQYVKRYRILKMGWAVQREYPSELSNIWQDMTIKLNDCEGPIRDTSHWKKVFTEWKSHTRRKLKYNKQLSDIETELINLTGLTGTLERKKTRVPKPRFISEFNNVKQEEKDKNALKNDVIIKEEIPDGWSDTTSASFMEEEVIDSGNGEVCPKTEQKIVSEEKRDVNKKQIAERENQSHVGMGQRGGRIRKVVIVERPQPTEKNENTDRMTDFDRKRIVITTAIAPSLGFTLPRPPILPPRREIGIQANVNNFNEGSSSNFTKLEEALNNLSNAINRYCDIAKRPVS</sequence>
<evidence type="ECO:0008006" key="3">
    <source>
        <dbReference type="Google" id="ProtNLM"/>
    </source>
</evidence>
<dbReference type="AlphaFoldDB" id="A0A834MKI6"/>
<protein>
    <recommendedName>
        <fullName evidence="3">Regulatory protein zeste</fullName>
    </recommendedName>
</protein>
<keyword evidence="2" id="KW-1185">Reference proteome</keyword>
<dbReference type="EMBL" id="JAACXV010000046">
    <property type="protein sequence ID" value="KAF7285721.1"/>
    <property type="molecule type" value="Genomic_DNA"/>
</dbReference>
<reference evidence="1" key="1">
    <citation type="submission" date="2020-08" db="EMBL/GenBank/DDBJ databases">
        <title>Genome sequencing and assembly of the red palm weevil Rhynchophorus ferrugineus.</title>
        <authorList>
            <person name="Dias G.B."/>
            <person name="Bergman C.M."/>
            <person name="Manee M."/>
        </authorList>
    </citation>
    <scope>NUCLEOTIDE SEQUENCE</scope>
    <source>
        <strain evidence="1">AA-2017</strain>
        <tissue evidence="1">Whole larva</tissue>
    </source>
</reference>
<evidence type="ECO:0000313" key="1">
    <source>
        <dbReference type="EMBL" id="KAF7285721.1"/>
    </source>
</evidence>
<dbReference type="OrthoDB" id="6763911at2759"/>
<comment type="caution">
    <text evidence="1">The sequence shown here is derived from an EMBL/GenBank/DDBJ whole genome shotgun (WGS) entry which is preliminary data.</text>
</comment>
<accession>A0A834MKI6</accession>
<proteinExistence type="predicted"/>